<dbReference type="RefSeq" id="XP_003573252.1">
    <property type="nucleotide sequence ID" value="XM_003573204.4"/>
</dbReference>
<comment type="subcellular location">
    <subcellularLocation>
        <location evidence="1">Membrane</location>
        <topology evidence="1">Single-pass membrane protein</topology>
    </subcellularLocation>
</comment>
<protein>
    <recommendedName>
        <fullName evidence="6">Late embryogenesis abundant protein LEA-2 subgroup domain-containing protein</fullName>
    </recommendedName>
</protein>
<keyword evidence="3 5" id="KW-1133">Transmembrane helix</keyword>
<dbReference type="STRING" id="15368.I1I096"/>
<dbReference type="PANTHER" id="PTHR31415:SF7">
    <property type="entry name" value="OS08G0102700 PROTEIN"/>
    <property type="match status" value="1"/>
</dbReference>
<reference evidence="7" key="2">
    <citation type="submission" date="2017-06" db="EMBL/GenBank/DDBJ databases">
        <title>WGS assembly of Brachypodium distachyon.</title>
        <authorList>
            <consortium name="The International Brachypodium Initiative"/>
            <person name="Lucas S."/>
            <person name="Harmon-Smith M."/>
            <person name="Lail K."/>
            <person name="Tice H."/>
            <person name="Grimwood J."/>
            <person name="Bruce D."/>
            <person name="Barry K."/>
            <person name="Shu S."/>
            <person name="Lindquist E."/>
            <person name="Wang M."/>
            <person name="Pitluck S."/>
            <person name="Vogel J.P."/>
            <person name="Garvin D.F."/>
            <person name="Mockler T.C."/>
            <person name="Schmutz J."/>
            <person name="Rokhsar D."/>
            <person name="Bevan M.W."/>
        </authorList>
    </citation>
    <scope>NUCLEOTIDE SEQUENCE</scope>
    <source>
        <strain evidence="7">Bd21</strain>
    </source>
</reference>
<dbReference type="HOGENOM" id="CLU_051752_1_1_1"/>
<dbReference type="Pfam" id="PF03168">
    <property type="entry name" value="LEA_2"/>
    <property type="match status" value="1"/>
</dbReference>
<dbReference type="eggNOG" id="ENOG502QSD7">
    <property type="taxonomic scope" value="Eukaryota"/>
</dbReference>
<organism evidence="8">
    <name type="scientific">Brachypodium distachyon</name>
    <name type="common">Purple false brome</name>
    <name type="synonym">Trachynia distachya</name>
    <dbReference type="NCBI Taxonomy" id="15368"/>
    <lineage>
        <taxon>Eukaryota</taxon>
        <taxon>Viridiplantae</taxon>
        <taxon>Streptophyta</taxon>
        <taxon>Embryophyta</taxon>
        <taxon>Tracheophyta</taxon>
        <taxon>Spermatophyta</taxon>
        <taxon>Magnoliopsida</taxon>
        <taxon>Liliopsida</taxon>
        <taxon>Poales</taxon>
        <taxon>Poaceae</taxon>
        <taxon>BOP clade</taxon>
        <taxon>Pooideae</taxon>
        <taxon>Stipodae</taxon>
        <taxon>Brachypodieae</taxon>
        <taxon>Brachypodium</taxon>
    </lineage>
</organism>
<dbReference type="InterPro" id="IPR044839">
    <property type="entry name" value="NDR1-like"/>
</dbReference>
<keyword evidence="9" id="KW-1185">Reference proteome</keyword>
<feature type="domain" description="Late embryogenesis abundant protein LEA-2 subgroup" evidence="6">
    <location>
        <begin position="84"/>
        <end position="187"/>
    </location>
</feature>
<sequence length="227" mass="24571">MSIKHCDKHGDCERQRLYRRFCAGLLAFILLVLLIILIVWLILRPSKPRFYLNGLQVLCLNASQGSSGYSGAAGAYLTVTLQATLAARNPNERVGIYYDRADAYAEYKGAQLTVPTALPVVYQGHLDTSVWSPFLSGADVPLPPYLAVAMQQDKAAGYVLLTVRVDGWIRWKAGAFITGHYRLRARCPALLTVVNGAGQGNDGYGSGVSSGGSGFNFQRAAPCVVDV</sequence>
<dbReference type="KEGG" id="bdi:100823490"/>
<evidence type="ECO:0000256" key="4">
    <source>
        <dbReference type="ARBA" id="ARBA00023136"/>
    </source>
</evidence>
<proteinExistence type="predicted"/>
<evidence type="ECO:0000256" key="5">
    <source>
        <dbReference type="SAM" id="Phobius"/>
    </source>
</evidence>
<evidence type="ECO:0000256" key="1">
    <source>
        <dbReference type="ARBA" id="ARBA00004167"/>
    </source>
</evidence>
<keyword evidence="2 5" id="KW-0812">Transmembrane</keyword>
<dbReference type="Proteomes" id="UP000008810">
    <property type="component" value="Chromosome 3"/>
</dbReference>
<reference evidence="8" key="3">
    <citation type="submission" date="2018-08" db="UniProtKB">
        <authorList>
            <consortium name="EnsemblPlants"/>
        </authorList>
    </citation>
    <scope>IDENTIFICATION</scope>
    <source>
        <strain evidence="8">cv. Bd21</strain>
    </source>
</reference>
<dbReference type="OMA" id="TSHYHLR"/>
<evidence type="ECO:0000259" key="6">
    <source>
        <dbReference type="Pfam" id="PF03168"/>
    </source>
</evidence>
<dbReference type="Gramene" id="KQJ94763">
    <property type="protein sequence ID" value="KQJ94763"/>
    <property type="gene ID" value="BRADI_3g13027v3"/>
</dbReference>
<evidence type="ECO:0000256" key="3">
    <source>
        <dbReference type="ARBA" id="ARBA00022989"/>
    </source>
</evidence>
<dbReference type="PANTHER" id="PTHR31415">
    <property type="entry name" value="OS05G0367900 PROTEIN"/>
    <property type="match status" value="1"/>
</dbReference>
<keyword evidence="4 5" id="KW-0472">Membrane</keyword>
<dbReference type="OrthoDB" id="1426517at2759"/>
<dbReference type="EMBL" id="CM000882">
    <property type="protein sequence ID" value="KQJ94763.1"/>
    <property type="molecule type" value="Genomic_DNA"/>
</dbReference>
<dbReference type="EnsemblPlants" id="KQJ94763">
    <property type="protein sequence ID" value="KQJ94763"/>
    <property type="gene ID" value="BRADI_3g13027v3"/>
</dbReference>
<dbReference type="GO" id="GO:0005886">
    <property type="term" value="C:plasma membrane"/>
    <property type="evidence" value="ECO:0000318"/>
    <property type="project" value="GO_Central"/>
</dbReference>
<dbReference type="GO" id="GO:0098542">
    <property type="term" value="P:defense response to other organism"/>
    <property type="evidence" value="ECO:0007669"/>
    <property type="project" value="InterPro"/>
</dbReference>
<reference evidence="7 8" key="1">
    <citation type="journal article" date="2010" name="Nature">
        <title>Genome sequencing and analysis of the model grass Brachypodium distachyon.</title>
        <authorList>
            <consortium name="International Brachypodium Initiative"/>
        </authorList>
    </citation>
    <scope>NUCLEOTIDE SEQUENCE [LARGE SCALE GENOMIC DNA]</scope>
    <source>
        <strain evidence="7">Bd21</strain>
        <strain evidence="8">cv. Bd21</strain>
    </source>
</reference>
<feature type="transmembrane region" description="Helical" evidence="5">
    <location>
        <begin position="21"/>
        <end position="43"/>
    </location>
</feature>
<dbReference type="InterPro" id="IPR004864">
    <property type="entry name" value="LEA_2"/>
</dbReference>
<evidence type="ECO:0000313" key="8">
    <source>
        <dbReference type="EnsemblPlants" id="KQJ94763"/>
    </source>
</evidence>
<dbReference type="GO" id="GO:0009506">
    <property type="term" value="C:plasmodesma"/>
    <property type="evidence" value="ECO:0000318"/>
    <property type="project" value="GO_Central"/>
</dbReference>
<evidence type="ECO:0000256" key="2">
    <source>
        <dbReference type="ARBA" id="ARBA00022692"/>
    </source>
</evidence>
<dbReference type="GeneID" id="100823490"/>
<dbReference type="AlphaFoldDB" id="I1I096"/>
<accession>I1I096</accession>
<gene>
    <name evidence="8" type="primary">LOC100823490</name>
    <name evidence="7" type="ORF">BRADI_3g13027v3</name>
</gene>
<evidence type="ECO:0000313" key="7">
    <source>
        <dbReference type="EMBL" id="KQJ94763.1"/>
    </source>
</evidence>
<name>I1I096_BRADI</name>
<evidence type="ECO:0000313" key="9">
    <source>
        <dbReference type="Proteomes" id="UP000008810"/>
    </source>
</evidence>